<evidence type="ECO:0000256" key="1">
    <source>
        <dbReference type="ARBA" id="ARBA00010617"/>
    </source>
</evidence>
<keyword evidence="9" id="KW-1185">Reference proteome</keyword>
<gene>
    <name evidence="8" type="ORF">M2272_003670</name>
</gene>
<dbReference type="Pfam" id="PF00067">
    <property type="entry name" value="p450"/>
    <property type="match status" value="1"/>
</dbReference>
<name>A0ABT6L233_9MYCO</name>
<reference evidence="8 9" key="1">
    <citation type="submission" date="2023-04" db="EMBL/GenBank/DDBJ databases">
        <title>Forest soil microbial communities from Buena Vista Peninsula, Colon Province, Panama.</title>
        <authorList>
            <person name="Bouskill N."/>
        </authorList>
    </citation>
    <scope>NUCLEOTIDE SEQUENCE [LARGE SCALE GENOMIC DNA]</scope>
    <source>
        <strain evidence="8 9">AC80</strain>
    </source>
</reference>
<dbReference type="EMBL" id="JARXVE010000005">
    <property type="protein sequence ID" value="MDH6197017.1"/>
    <property type="molecule type" value="Genomic_DNA"/>
</dbReference>
<evidence type="ECO:0000256" key="7">
    <source>
        <dbReference type="RuleBase" id="RU000461"/>
    </source>
</evidence>
<comment type="caution">
    <text evidence="8">The sequence shown here is derived from an EMBL/GenBank/DDBJ whole genome shotgun (WGS) entry which is preliminary data.</text>
</comment>
<dbReference type="PRINTS" id="PR00359">
    <property type="entry name" value="BP450"/>
</dbReference>
<evidence type="ECO:0000256" key="3">
    <source>
        <dbReference type="ARBA" id="ARBA00022723"/>
    </source>
</evidence>
<dbReference type="InterPro" id="IPR036396">
    <property type="entry name" value="Cyt_P450_sf"/>
</dbReference>
<keyword evidence="6 7" id="KW-0503">Monooxygenase</keyword>
<keyword evidence="3 7" id="KW-0479">Metal-binding</keyword>
<proteinExistence type="inferred from homology"/>
<keyword evidence="2 7" id="KW-0349">Heme</keyword>
<dbReference type="PANTHER" id="PTHR46696:SF1">
    <property type="entry name" value="CYTOCHROME P450 YJIB-RELATED"/>
    <property type="match status" value="1"/>
</dbReference>
<dbReference type="InterPro" id="IPR002397">
    <property type="entry name" value="Cyt_P450_B"/>
</dbReference>
<evidence type="ECO:0000313" key="9">
    <source>
        <dbReference type="Proteomes" id="UP001160130"/>
    </source>
</evidence>
<dbReference type="Proteomes" id="UP001160130">
    <property type="component" value="Unassembled WGS sequence"/>
</dbReference>
<sequence length="408" mass="44695">MTPNAINANTITANTFPAPPRLSVTDPAFSITSAVVHEAREASWFAHTEYGIAVLRYDEVSELMRHPSLRQGSHHWPAHNGVTGGPFLDWWNSWILNKEGQEHQRLRTLLNPAFSKRLIKGLVPRFQALAGELIDAFADKGECEFISEFADPYAARVIAIMLGLPESEWRIIARESATIGLAMGVTFKQELPRIEAALATLFEYADAAIADREANPRDDFTSTLVQAKNDGGLSADELRDAIVLMIFGGYDTTRNQLGLAMQSFIANPAQWDLLAQNPALGGKAVEEVMRTNPTVRWVTREATEDFEHKGLSISAGTTVHLFSESSGTDPRVFGPPSFDIAAERKPHFGFGGGPHHCLGHFVARADMSEALPLLASRLRDPKILDGAEWMPDSGNTGANRLPISFTPA</sequence>
<dbReference type="InterPro" id="IPR017972">
    <property type="entry name" value="Cyt_P450_CS"/>
</dbReference>
<evidence type="ECO:0000313" key="8">
    <source>
        <dbReference type="EMBL" id="MDH6197017.1"/>
    </source>
</evidence>
<protein>
    <submittedName>
        <fullName evidence="8">Cytochrome P450</fullName>
    </submittedName>
</protein>
<dbReference type="PANTHER" id="PTHR46696">
    <property type="entry name" value="P450, PUTATIVE (EUROFUNG)-RELATED"/>
    <property type="match status" value="1"/>
</dbReference>
<organism evidence="8 9">
    <name type="scientific">Mycolicibacterium frederiksbergense</name>
    <dbReference type="NCBI Taxonomy" id="117567"/>
    <lineage>
        <taxon>Bacteria</taxon>
        <taxon>Bacillati</taxon>
        <taxon>Actinomycetota</taxon>
        <taxon>Actinomycetes</taxon>
        <taxon>Mycobacteriales</taxon>
        <taxon>Mycobacteriaceae</taxon>
        <taxon>Mycolicibacterium</taxon>
    </lineage>
</organism>
<dbReference type="CDD" id="cd11038">
    <property type="entry name" value="CYP_AurH-like"/>
    <property type="match status" value="1"/>
</dbReference>
<keyword evidence="4 7" id="KW-0560">Oxidoreductase</keyword>
<dbReference type="InterPro" id="IPR001128">
    <property type="entry name" value="Cyt_P450"/>
</dbReference>
<evidence type="ECO:0000256" key="6">
    <source>
        <dbReference type="ARBA" id="ARBA00023033"/>
    </source>
</evidence>
<keyword evidence="5 7" id="KW-0408">Iron</keyword>
<dbReference type="Gene3D" id="1.10.630.10">
    <property type="entry name" value="Cytochrome P450"/>
    <property type="match status" value="1"/>
</dbReference>
<dbReference type="SUPFAM" id="SSF48264">
    <property type="entry name" value="Cytochrome P450"/>
    <property type="match status" value="1"/>
</dbReference>
<comment type="similarity">
    <text evidence="1 7">Belongs to the cytochrome P450 family.</text>
</comment>
<accession>A0ABT6L233</accession>
<evidence type="ECO:0000256" key="5">
    <source>
        <dbReference type="ARBA" id="ARBA00023004"/>
    </source>
</evidence>
<dbReference type="PROSITE" id="PS00086">
    <property type="entry name" value="CYTOCHROME_P450"/>
    <property type="match status" value="1"/>
</dbReference>
<evidence type="ECO:0000256" key="2">
    <source>
        <dbReference type="ARBA" id="ARBA00022617"/>
    </source>
</evidence>
<evidence type="ECO:0000256" key="4">
    <source>
        <dbReference type="ARBA" id="ARBA00023002"/>
    </source>
</evidence>